<evidence type="ECO:0000256" key="7">
    <source>
        <dbReference type="ARBA" id="ARBA00022723"/>
    </source>
</evidence>
<dbReference type="KEGG" id="serj:SGUI_2195"/>
<dbReference type="EC" id="3.5.2.5" evidence="5"/>
<keyword evidence="7" id="KW-0479">Metal-binding</keyword>
<dbReference type="GO" id="GO:0000256">
    <property type="term" value="P:allantoin catabolic process"/>
    <property type="evidence" value="ECO:0007669"/>
    <property type="project" value="InterPro"/>
</dbReference>
<organism evidence="11 12">
    <name type="scientific">Serinicoccus hydrothermalis</name>
    <dbReference type="NCBI Taxonomy" id="1758689"/>
    <lineage>
        <taxon>Bacteria</taxon>
        <taxon>Bacillati</taxon>
        <taxon>Actinomycetota</taxon>
        <taxon>Actinomycetes</taxon>
        <taxon>Micrococcales</taxon>
        <taxon>Ornithinimicrobiaceae</taxon>
        <taxon>Serinicoccus</taxon>
    </lineage>
</organism>
<dbReference type="GO" id="GO:0050897">
    <property type="term" value="F:cobalt ion binding"/>
    <property type="evidence" value="ECO:0007669"/>
    <property type="project" value="InterPro"/>
</dbReference>
<dbReference type="EMBL" id="CP014989">
    <property type="protein sequence ID" value="ANS79591.1"/>
    <property type="molecule type" value="Genomic_DNA"/>
</dbReference>
<dbReference type="PATRIC" id="fig|1758689.4.peg.2285"/>
<dbReference type="STRING" id="1758689.SGUI_2195"/>
<dbReference type="SUPFAM" id="SSF51338">
    <property type="entry name" value="Composite domain of metallo-dependent hydrolases"/>
    <property type="match status" value="1"/>
</dbReference>
<evidence type="ECO:0000259" key="10">
    <source>
        <dbReference type="Pfam" id="PF01979"/>
    </source>
</evidence>
<dbReference type="InterPro" id="IPR032466">
    <property type="entry name" value="Metal_Hydrolase"/>
</dbReference>
<dbReference type="OrthoDB" id="9803027at2"/>
<dbReference type="Gene3D" id="3.20.20.140">
    <property type="entry name" value="Metal-dependent hydrolases"/>
    <property type="match status" value="1"/>
</dbReference>
<dbReference type="GO" id="GO:0006145">
    <property type="term" value="P:purine nucleobase catabolic process"/>
    <property type="evidence" value="ECO:0007669"/>
    <property type="project" value="TreeGrafter"/>
</dbReference>
<dbReference type="RefSeq" id="WP_066640111.1">
    <property type="nucleotide sequence ID" value="NZ_CP014989.1"/>
</dbReference>
<feature type="domain" description="Amidohydrolase-related" evidence="10">
    <location>
        <begin position="66"/>
        <end position="441"/>
    </location>
</feature>
<dbReference type="InterPro" id="IPR011059">
    <property type="entry name" value="Metal-dep_hydrolase_composite"/>
</dbReference>
<evidence type="ECO:0000256" key="4">
    <source>
        <dbReference type="ARBA" id="ARBA00011881"/>
    </source>
</evidence>
<dbReference type="InterPro" id="IPR006680">
    <property type="entry name" value="Amidohydro-rel"/>
</dbReference>
<proteinExistence type="inferred from homology"/>
<evidence type="ECO:0000313" key="12">
    <source>
        <dbReference type="Proteomes" id="UP000092482"/>
    </source>
</evidence>
<keyword evidence="12" id="KW-1185">Reference proteome</keyword>
<evidence type="ECO:0000256" key="8">
    <source>
        <dbReference type="ARBA" id="ARBA00022801"/>
    </source>
</evidence>
<keyword evidence="8 11" id="KW-0378">Hydrolase</keyword>
<sequence length="455" mass="48329">MSEQTQEHFDLVVRAERAVVTGGAEPEPAAVGIRDGRVAALLTGSAVAEADEWTGREEVRLGPDEVLVPGFVDNHVHVNEPGRTEWEGFATATRAAALGGVTTIIDMPLNSIPPTVDVDALRVKQEAADGQCFVDVGFWGGAVPGHVGDLAALHEAGVFGFKCFLIDSGVPEFPPLEPEEFAEQLAEVARLGALMIVHAEDPGDIAAAPDCHGGRYADFLASRPRRSEERAIGQLLDGVRATGARAHLLHLADGDAVPALQEARAEGLPLTVETCPHYLTFTAEQIADGHTEFKCCPPIREADSRDALWAALADGTIDIVASDHSPSEPSLKQLESGDFGTAWGGISGLQVAVPAVWTGAAGRGHTLGDLVRWMSTRPAELAGLGSKGEIAVGKDADLVAFAPDETWVVEPEQLRHKHRLTPYAGLELRGAVRSTWLRGVPVGERPAGRFLRRTT</sequence>
<dbReference type="FunFam" id="3.20.20.140:FF:000032">
    <property type="entry name" value="Allantoinase Dal1"/>
    <property type="match status" value="1"/>
</dbReference>
<dbReference type="PANTHER" id="PTHR43668">
    <property type="entry name" value="ALLANTOINASE"/>
    <property type="match status" value="1"/>
</dbReference>
<dbReference type="InterPro" id="IPR017593">
    <property type="entry name" value="Allantoinase"/>
</dbReference>
<dbReference type="Proteomes" id="UP000092482">
    <property type="component" value="Chromosome"/>
</dbReference>
<reference evidence="11 12" key="1">
    <citation type="submission" date="2016-03" db="EMBL/GenBank/DDBJ databases">
        <title>Shallow-sea hydrothermal system.</title>
        <authorList>
            <person name="Tang K."/>
        </authorList>
    </citation>
    <scope>NUCLEOTIDE SEQUENCE [LARGE SCALE GENOMIC DNA]</scope>
    <source>
        <strain evidence="11 12">JLT9</strain>
    </source>
</reference>
<name>A0A1B1NDX8_9MICO</name>
<dbReference type="SUPFAM" id="SSF51556">
    <property type="entry name" value="Metallo-dependent hydrolases"/>
    <property type="match status" value="1"/>
</dbReference>
<evidence type="ECO:0000256" key="5">
    <source>
        <dbReference type="ARBA" id="ARBA00012863"/>
    </source>
</evidence>
<comment type="subunit">
    <text evidence="4">Homotetramer.</text>
</comment>
<evidence type="ECO:0000256" key="6">
    <source>
        <dbReference type="ARBA" id="ARBA00022631"/>
    </source>
</evidence>
<dbReference type="GO" id="GO:0004038">
    <property type="term" value="F:allantoinase activity"/>
    <property type="evidence" value="ECO:0007669"/>
    <property type="project" value="UniProtKB-EC"/>
</dbReference>
<protein>
    <recommendedName>
        <fullName evidence="5">allantoinase</fullName>
        <ecNumber evidence="5">3.5.2.5</ecNumber>
    </recommendedName>
</protein>
<comment type="similarity">
    <text evidence="3">Belongs to the metallo-dependent hydrolases superfamily. Allantoinase family.</text>
</comment>
<evidence type="ECO:0000256" key="1">
    <source>
        <dbReference type="ARBA" id="ARBA00001947"/>
    </source>
</evidence>
<comment type="pathway">
    <text evidence="2">Nitrogen metabolism; (S)-allantoin degradation; allantoate from (S)-allantoin: step 1/1.</text>
</comment>
<comment type="cofactor">
    <cofactor evidence="1">
        <name>Zn(2+)</name>
        <dbReference type="ChEBI" id="CHEBI:29105"/>
    </cofactor>
</comment>
<dbReference type="Pfam" id="PF01979">
    <property type="entry name" value="Amidohydro_1"/>
    <property type="match status" value="1"/>
</dbReference>
<evidence type="ECO:0000256" key="9">
    <source>
        <dbReference type="ARBA" id="ARBA00022833"/>
    </source>
</evidence>
<keyword evidence="6" id="KW-0659">Purine metabolism</keyword>
<dbReference type="NCBIfam" id="TIGR03178">
    <property type="entry name" value="allantoinase"/>
    <property type="match status" value="1"/>
</dbReference>
<evidence type="ECO:0000256" key="3">
    <source>
        <dbReference type="ARBA" id="ARBA00010368"/>
    </source>
</evidence>
<dbReference type="PANTHER" id="PTHR43668:SF2">
    <property type="entry name" value="ALLANTOINASE"/>
    <property type="match status" value="1"/>
</dbReference>
<keyword evidence="9" id="KW-0862">Zinc</keyword>
<evidence type="ECO:0000256" key="2">
    <source>
        <dbReference type="ARBA" id="ARBA00004968"/>
    </source>
</evidence>
<gene>
    <name evidence="11" type="ORF">SGUI_2195</name>
</gene>
<dbReference type="GO" id="GO:0008270">
    <property type="term" value="F:zinc ion binding"/>
    <property type="evidence" value="ECO:0007669"/>
    <property type="project" value="InterPro"/>
</dbReference>
<dbReference type="AlphaFoldDB" id="A0A1B1NDX8"/>
<evidence type="ECO:0000313" key="11">
    <source>
        <dbReference type="EMBL" id="ANS79591.1"/>
    </source>
</evidence>
<dbReference type="GO" id="GO:0005737">
    <property type="term" value="C:cytoplasm"/>
    <property type="evidence" value="ECO:0007669"/>
    <property type="project" value="TreeGrafter"/>
</dbReference>
<dbReference type="InterPro" id="IPR050138">
    <property type="entry name" value="DHOase/Allantoinase_Hydrolase"/>
</dbReference>
<accession>A0A1B1NDX8</accession>